<protein>
    <submittedName>
        <fullName evidence="1">DUF2000 domain-containing protein</fullName>
    </submittedName>
</protein>
<dbReference type="Proteomes" id="UP001500622">
    <property type="component" value="Unassembled WGS sequence"/>
</dbReference>
<dbReference type="RefSeq" id="WP_345216525.1">
    <property type="nucleotide sequence ID" value="NZ_BAABGN010000011.1"/>
</dbReference>
<dbReference type="InterPro" id="IPR023476">
    <property type="entry name" value="Pep_tRNA_hydro_II_dom_sf"/>
</dbReference>
<evidence type="ECO:0000313" key="2">
    <source>
        <dbReference type="Proteomes" id="UP001500622"/>
    </source>
</evidence>
<comment type="caution">
    <text evidence="1">The sequence shown here is derived from an EMBL/GenBank/DDBJ whole genome shotgun (WGS) entry which is preliminary data.</text>
</comment>
<accession>A0ABP8LBD7</accession>
<dbReference type="InterPro" id="IPR018988">
    <property type="entry name" value="DUF2000"/>
</dbReference>
<keyword evidence="2" id="KW-1185">Reference proteome</keyword>
<reference evidence="2" key="1">
    <citation type="journal article" date="2019" name="Int. J. Syst. Evol. Microbiol.">
        <title>The Global Catalogue of Microorganisms (GCM) 10K type strain sequencing project: providing services to taxonomists for standard genome sequencing and annotation.</title>
        <authorList>
            <consortium name="The Broad Institute Genomics Platform"/>
            <consortium name="The Broad Institute Genome Sequencing Center for Infectious Disease"/>
            <person name="Wu L."/>
            <person name="Ma J."/>
        </authorList>
    </citation>
    <scope>NUCLEOTIDE SEQUENCE [LARGE SCALE GENOMIC DNA]</scope>
    <source>
        <strain evidence="2">JCM 17810</strain>
    </source>
</reference>
<evidence type="ECO:0000313" key="1">
    <source>
        <dbReference type="EMBL" id="GAA4425963.1"/>
    </source>
</evidence>
<sequence>MHFDRPKIAVVLRDDLLAWQEINVASFLISGVTAAHPELVGEPYADADDVRYLPVLGHPVLVLVASDEQLATMRGRAVGRGMPISVYTAEMFSTSNDADNRAVVAAVGSDALDLVGIGIAGERNAVDKVTKGGHLHR</sequence>
<dbReference type="EMBL" id="BAABGN010000011">
    <property type="protein sequence ID" value="GAA4425963.1"/>
    <property type="molecule type" value="Genomic_DNA"/>
</dbReference>
<proteinExistence type="predicted"/>
<dbReference type="Pfam" id="PF09391">
    <property type="entry name" value="DUF2000"/>
    <property type="match status" value="1"/>
</dbReference>
<dbReference type="SUPFAM" id="SSF102462">
    <property type="entry name" value="Peptidyl-tRNA hydrolase II"/>
    <property type="match status" value="1"/>
</dbReference>
<organism evidence="1 2">
    <name type="scientific">Georgenia halophila</name>
    <dbReference type="NCBI Taxonomy" id="620889"/>
    <lineage>
        <taxon>Bacteria</taxon>
        <taxon>Bacillati</taxon>
        <taxon>Actinomycetota</taxon>
        <taxon>Actinomycetes</taxon>
        <taxon>Micrococcales</taxon>
        <taxon>Bogoriellaceae</taxon>
        <taxon>Georgenia</taxon>
    </lineage>
</organism>
<dbReference type="Gene3D" id="3.40.1490.10">
    <property type="entry name" value="Bit1"/>
    <property type="match status" value="1"/>
</dbReference>
<name>A0ABP8LBD7_9MICO</name>
<gene>
    <name evidence="1" type="ORF">GCM10023169_24270</name>
</gene>